<reference evidence="2 3" key="1">
    <citation type="journal article" date="2010" name="BMC Genomics">
        <title>Metabolic flexibility revealed in the genome of the cyst-forming alpha-1 proteobacterium Rhodospirillum centenum.</title>
        <authorList>
            <person name="Lu Y.K."/>
            <person name="Marden J."/>
            <person name="Han M."/>
            <person name="Swingley W.D."/>
            <person name="Mastrian S.D."/>
            <person name="Chowdhury S.R."/>
            <person name="Hao J."/>
            <person name="Helmy T."/>
            <person name="Kim S."/>
            <person name="Kurdoglu A.A."/>
            <person name="Matthies H.J."/>
            <person name="Rollo D."/>
            <person name="Stothard P."/>
            <person name="Blankenship R.E."/>
            <person name="Bauer C.E."/>
            <person name="Touchman J.W."/>
        </authorList>
    </citation>
    <scope>NUCLEOTIDE SEQUENCE [LARGE SCALE GENOMIC DNA]</scope>
    <source>
        <strain evidence="3">ATCC 51521 / SW</strain>
    </source>
</reference>
<proteinExistence type="predicted"/>
<dbReference type="KEGG" id="rce:RC1_1462"/>
<keyword evidence="3" id="KW-1185">Reference proteome</keyword>
<evidence type="ECO:0000313" key="3">
    <source>
        <dbReference type="Proteomes" id="UP000001591"/>
    </source>
</evidence>
<gene>
    <name evidence="2" type="ordered locus">RC1_1462</name>
</gene>
<accession>B6IMW9</accession>
<feature type="region of interest" description="Disordered" evidence="1">
    <location>
        <begin position="23"/>
        <end position="57"/>
    </location>
</feature>
<evidence type="ECO:0000256" key="1">
    <source>
        <dbReference type="SAM" id="MobiDB-lite"/>
    </source>
</evidence>
<dbReference type="HOGENOM" id="CLU_2993727_0_0_5"/>
<name>B6IMW9_RHOCS</name>
<dbReference type="AlphaFoldDB" id="B6IMW9"/>
<evidence type="ECO:0000313" key="2">
    <source>
        <dbReference type="EMBL" id="ACI98866.1"/>
    </source>
</evidence>
<organism evidence="2 3">
    <name type="scientific">Rhodospirillum centenum (strain ATCC 51521 / SW)</name>
    <dbReference type="NCBI Taxonomy" id="414684"/>
    <lineage>
        <taxon>Bacteria</taxon>
        <taxon>Pseudomonadati</taxon>
        <taxon>Pseudomonadota</taxon>
        <taxon>Alphaproteobacteria</taxon>
        <taxon>Rhodospirillales</taxon>
        <taxon>Rhodospirillaceae</taxon>
        <taxon>Rhodospirillum</taxon>
    </lineage>
</organism>
<protein>
    <submittedName>
        <fullName evidence="2">Uncharacterized protein</fullName>
    </submittedName>
</protein>
<dbReference type="Proteomes" id="UP000001591">
    <property type="component" value="Chromosome"/>
</dbReference>
<sequence>MRYLARTRKEELLRLCARIGFNPPARPAASTPAMPPSAFPSDGRLPWTPTARSGPMP</sequence>
<dbReference type="STRING" id="414684.RC1_1462"/>
<dbReference type="EMBL" id="CP000613">
    <property type="protein sequence ID" value="ACI98866.1"/>
    <property type="molecule type" value="Genomic_DNA"/>
</dbReference>